<dbReference type="EMBL" id="JBHSPA010000070">
    <property type="protein sequence ID" value="MFC5831832.1"/>
    <property type="molecule type" value="Genomic_DNA"/>
</dbReference>
<protein>
    <recommendedName>
        <fullName evidence="2">ATP-grasp domain-containing protein</fullName>
    </recommendedName>
</protein>
<dbReference type="PANTHER" id="PTHR21621:SF0">
    <property type="entry name" value="BETA-CITRYLGLUTAMATE SYNTHASE B-RELATED"/>
    <property type="match status" value="1"/>
</dbReference>
<dbReference type="RefSeq" id="WP_379521291.1">
    <property type="nucleotide sequence ID" value="NZ_JBHSPA010000070.1"/>
</dbReference>
<keyword evidence="1" id="KW-0547">Nucleotide-binding</keyword>
<reference evidence="4" key="1">
    <citation type="journal article" date="2019" name="Int. J. Syst. Evol. Microbiol.">
        <title>The Global Catalogue of Microorganisms (GCM) 10K type strain sequencing project: providing services to taxonomists for standard genome sequencing and annotation.</title>
        <authorList>
            <consortium name="The Broad Institute Genomics Platform"/>
            <consortium name="The Broad Institute Genome Sequencing Center for Infectious Disease"/>
            <person name="Wu L."/>
            <person name="Ma J."/>
        </authorList>
    </citation>
    <scope>NUCLEOTIDE SEQUENCE [LARGE SCALE GENOMIC DNA]</scope>
    <source>
        <strain evidence="4">CCUG 53903</strain>
    </source>
</reference>
<dbReference type="Gene3D" id="3.30.470.20">
    <property type="entry name" value="ATP-grasp fold, B domain"/>
    <property type="match status" value="1"/>
</dbReference>
<evidence type="ECO:0000256" key="1">
    <source>
        <dbReference type="PROSITE-ProRule" id="PRU00409"/>
    </source>
</evidence>
<dbReference type="PROSITE" id="PS50975">
    <property type="entry name" value="ATP_GRASP"/>
    <property type="match status" value="1"/>
</dbReference>
<proteinExistence type="predicted"/>
<keyword evidence="1" id="KW-0067">ATP-binding</keyword>
<organism evidence="3 4">
    <name type="scientific">Nonomuraea insulae</name>
    <dbReference type="NCBI Taxonomy" id="1616787"/>
    <lineage>
        <taxon>Bacteria</taxon>
        <taxon>Bacillati</taxon>
        <taxon>Actinomycetota</taxon>
        <taxon>Actinomycetes</taxon>
        <taxon>Streptosporangiales</taxon>
        <taxon>Streptosporangiaceae</taxon>
        <taxon>Nonomuraea</taxon>
    </lineage>
</organism>
<accession>A0ABW1D2Y4</accession>
<keyword evidence="4" id="KW-1185">Reference proteome</keyword>
<dbReference type="InterPro" id="IPR011761">
    <property type="entry name" value="ATP-grasp"/>
</dbReference>
<dbReference type="SUPFAM" id="SSF56059">
    <property type="entry name" value="Glutathione synthetase ATP-binding domain-like"/>
    <property type="match status" value="1"/>
</dbReference>
<sequence>MHDSAQIVILTSRFDPHSDVIVQRLGEMGQSVVRLNTEDVPQSSEFHLTVDADGWTGALGLGGGRTIDFSAVRSVLVRRPGPFVYPDAFDAVAKMFADAENKHGYSSLWSLTECRWVSRLDRIRAAGWKPEQLHRASQMGFEIPKTIVTTVPEKVQDFFRACSGKMIVKTLSGPAGLAAAAERGAAVPDVDLRTRFVTEEALSGLDGVRAAPCLFQEYIEKDHELRVTVIDGEVFAAEIHSQVSPSTRVDSRSSDADIPFKATRLPGHMEELCRAFIDSYGLSFGAIDLIRTPDGRIIFLENNPVGQFMFVERRLPELRMTDALVACLVRK</sequence>
<comment type="caution">
    <text evidence="3">The sequence shown here is derived from an EMBL/GenBank/DDBJ whole genome shotgun (WGS) entry which is preliminary data.</text>
</comment>
<evidence type="ECO:0000313" key="3">
    <source>
        <dbReference type="EMBL" id="MFC5831832.1"/>
    </source>
</evidence>
<evidence type="ECO:0000259" key="2">
    <source>
        <dbReference type="PROSITE" id="PS50975"/>
    </source>
</evidence>
<evidence type="ECO:0000313" key="4">
    <source>
        <dbReference type="Proteomes" id="UP001596058"/>
    </source>
</evidence>
<dbReference type="Proteomes" id="UP001596058">
    <property type="component" value="Unassembled WGS sequence"/>
</dbReference>
<feature type="domain" description="ATP-grasp" evidence="2">
    <location>
        <begin position="133"/>
        <end position="329"/>
    </location>
</feature>
<dbReference type="PANTHER" id="PTHR21621">
    <property type="entry name" value="RIBOSOMAL PROTEIN S6 MODIFICATION PROTEIN"/>
    <property type="match status" value="1"/>
</dbReference>
<name>A0ABW1D2Y4_9ACTN</name>
<gene>
    <name evidence="3" type="ORF">ACFPZ3_48970</name>
</gene>